<accession>A0A0U3ML07</accession>
<dbReference type="AlphaFoldDB" id="A0A0U3ML07"/>
<reference evidence="1 2" key="1">
    <citation type="submission" date="2015-12" db="EMBL/GenBank/DDBJ databases">
        <title>Complete genome of Roseateles depolymerans KCTC 42856.</title>
        <authorList>
            <person name="Kim K.M."/>
        </authorList>
    </citation>
    <scope>NUCLEOTIDE SEQUENCE [LARGE SCALE GENOMIC DNA]</scope>
    <source>
        <strain evidence="1 2">KCTC 42856</strain>
    </source>
</reference>
<sequence length="71" mass="7709">MGKDAESAEASDQIQTLQHRLLTPGGWKATVNNGQLTMQLAQCLKRGEVAKQMTLGRRQLNRGDDEDGGAL</sequence>
<evidence type="ECO:0000313" key="2">
    <source>
        <dbReference type="Proteomes" id="UP000060699"/>
    </source>
</evidence>
<protein>
    <submittedName>
        <fullName evidence="1">Uncharacterized protein</fullName>
    </submittedName>
</protein>
<keyword evidence="2" id="KW-1185">Reference proteome</keyword>
<name>A0A0U3ML07_9BURK</name>
<evidence type="ECO:0000313" key="1">
    <source>
        <dbReference type="EMBL" id="ALV04986.1"/>
    </source>
</evidence>
<dbReference type="EMBL" id="CP013729">
    <property type="protein sequence ID" value="ALV04986.1"/>
    <property type="molecule type" value="Genomic_DNA"/>
</dbReference>
<proteinExistence type="predicted"/>
<dbReference type="Proteomes" id="UP000060699">
    <property type="component" value="Chromosome"/>
</dbReference>
<gene>
    <name evidence="1" type="ORF">RD2015_485</name>
</gene>
<dbReference type="KEGG" id="rdp:RD2015_485"/>
<organism evidence="1 2">
    <name type="scientific">Roseateles depolymerans</name>
    <dbReference type="NCBI Taxonomy" id="76731"/>
    <lineage>
        <taxon>Bacteria</taxon>
        <taxon>Pseudomonadati</taxon>
        <taxon>Pseudomonadota</taxon>
        <taxon>Betaproteobacteria</taxon>
        <taxon>Burkholderiales</taxon>
        <taxon>Sphaerotilaceae</taxon>
        <taxon>Roseateles</taxon>
    </lineage>
</organism>